<dbReference type="InterPro" id="IPR020449">
    <property type="entry name" value="Tscrpt_reg_AraC-type_HTH"/>
</dbReference>
<dbReference type="PROSITE" id="PS01124">
    <property type="entry name" value="HTH_ARAC_FAMILY_2"/>
    <property type="match status" value="1"/>
</dbReference>
<accession>R8AZ26</accession>
<dbReference type="Gene3D" id="1.10.10.60">
    <property type="entry name" value="Homeodomain-like"/>
    <property type="match status" value="2"/>
</dbReference>
<evidence type="ECO:0000259" key="4">
    <source>
        <dbReference type="PROSITE" id="PS01124"/>
    </source>
</evidence>
<dbReference type="OrthoDB" id="5818519at2"/>
<organism evidence="5 6">
    <name type="scientific">Marinobacter lipolyticus SM19</name>
    <dbReference type="NCBI Taxonomy" id="1318628"/>
    <lineage>
        <taxon>Bacteria</taxon>
        <taxon>Pseudomonadati</taxon>
        <taxon>Pseudomonadota</taxon>
        <taxon>Gammaproteobacteria</taxon>
        <taxon>Pseudomonadales</taxon>
        <taxon>Marinobacteraceae</taxon>
        <taxon>Marinobacter</taxon>
    </lineage>
</organism>
<evidence type="ECO:0000313" key="6">
    <source>
        <dbReference type="Proteomes" id="UP000016540"/>
    </source>
</evidence>
<protein>
    <submittedName>
        <fullName evidence="5">AraC family transcriptional regulator</fullName>
    </submittedName>
</protein>
<dbReference type="SMART" id="SM00342">
    <property type="entry name" value="HTH_ARAC"/>
    <property type="match status" value="1"/>
</dbReference>
<dbReference type="GO" id="GO:0009893">
    <property type="term" value="P:positive regulation of metabolic process"/>
    <property type="evidence" value="ECO:0007669"/>
    <property type="project" value="UniProtKB-ARBA"/>
</dbReference>
<evidence type="ECO:0000256" key="1">
    <source>
        <dbReference type="ARBA" id="ARBA00023015"/>
    </source>
</evidence>
<dbReference type="HOGENOM" id="CLU_000445_5_3_6"/>
<feature type="domain" description="HTH araC/xylS-type" evidence="4">
    <location>
        <begin position="160"/>
        <end position="258"/>
    </location>
</feature>
<dbReference type="PANTHER" id="PTHR43280">
    <property type="entry name" value="ARAC-FAMILY TRANSCRIPTIONAL REGULATOR"/>
    <property type="match status" value="1"/>
</dbReference>
<evidence type="ECO:0000256" key="2">
    <source>
        <dbReference type="ARBA" id="ARBA00023125"/>
    </source>
</evidence>
<dbReference type="InterPro" id="IPR018060">
    <property type="entry name" value="HTH_AraC"/>
</dbReference>
<dbReference type="PATRIC" id="fig|1318628.3.peg.2547"/>
<dbReference type="EMBL" id="ASAD01000014">
    <property type="protein sequence ID" value="EON91583.1"/>
    <property type="molecule type" value="Genomic_DNA"/>
</dbReference>
<evidence type="ECO:0000256" key="3">
    <source>
        <dbReference type="ARBA" id="ARBA00023163"/>
    </source>
</evidence>
<reference evidence="5 6" key="1">
    <citation type="journal article" date="2013" name="Genome Announc.">
        <title>Draft Genome Sequence of the Moderately Halophilic Bacterium Marinobacter lipolyticus Strain SM19.</title>
        <authorList>
            <person name="Papke R.T."/>
            <person name="de la Haba R.R."/>
            <person name="Infante-Dominguez C."/>
            <person name="Perez D."/>
            <person name="Sanchez-Porro C."/>
            <person name="Lapierre P."/>
            <person name="Ventosa A."/>
        </authorList>
    </citation>
    <scope>NUCLEOTIDE SEQUENCE [LARGE SCALE GENOMIC DNA]</scope>
    <source>
        <strain evidence="5 6">SM19</strain>
    </source>
</reference>
<dbReference type="PANTHER" id="PTHR43280:SF28">
    <property type="entry name" value="HTH-TYPE TRANSCRIPTIONAL ACTIVATOR RHAS"/>
    <property type="match status" value="1"/>
</dbReference>
<keyword evidence="1" id="KW-0805">Transcription regulation</keyword>
<sequence length="280" mass="32068">MEKSTVVLVDATQYGADPAVVRVIERRFPLVVVTKQDDLGAVYEAQEPGNRVITCFEFDFPDIGSLSMLSEAKREFTSVPMLMFTEQHSEALAVWALRTRVWDYFVKPVIEETVVESLNRLNRLLTESSNRDRRTTIHQKQPLPDDARFQKHRGEDRVVETAASYIDHHLADKLMQADIADLCGTNSYQLSRAFKRVYGITFQEYIVRRRIEKAIALLHNNSASVIDVCWAVGFHDASHFTKMFQRHTGMTPSQYRSKWLTARSEVTIPFQLSASGPVRI</sequence>
<dbReference type="SUPFAM" id="SSF46689">
    <property type="entry name" value="Homeodomain-like"/>
    <property type="match status" value="2"/>
</dbReference>
<dbReference type="Proteomes" id="UP000016540">
    <property type="component" value="Unassembled WGS sequence"/>
</dbReference>
<dbReference type="GO" id="GO:0003700">
    <property type="term" value="F:DNA-binding transcription factor activity"/>
    <property type="evidence" value="ECO:0007669"/>
    <property type="project" value="InterPro"/>
</dbReference>
<dbReference type="PROSITE" id="PS00041">
    <property type="entry name" value="HTH_ARAC_FAMILY_1"/>
    <property type="match status" value="1"/>
</dbReference>
<dbReference type="GO" id="GO:0043565">
    <property type="term" value="F:sequence-specific DNA binding"/>
    <property type="evidence" value="ECO:0007669"/>
    <property type="project" value="InterPro"/>
</dbReference>
<dbReference type="Gene3D" id="3.40.50.2300">
    <property type="match status" value="1"/>
</dbReference>
<dbReference type="Pfam" id="PF12833">
    <property type="entry name" value="HTH_18"/>
    <property type="match status" value="1"/>
</dbReference>
<dbReference type="PRINTS" id="PR00032">
    <property type="entry name" value="HTHARAC"/>
</dbReference>
<name>R8AZ26_9GAMM</name>
<dbReference type="InterPro" id="IPR018062">
    <property type="entry name" value="HTH_AraC-typ_CS"/>
</dbReference>
<dbReference type="STRING" id="1318628.MARLIPOL_12764"/>
<dbReference type="RefSeq" id="WP_012138639.1">
    <property type="nucleotide sequence ID" value="NZ_KE007326.1"/>
</dbReference>
<dbReference type="SUPFAM" id="SSF52172">
    <property type="entry name" value="CheY-like"/>
    <property type="match status" value="1"/>
</dbReference>
<keyword evidence="3" id="KW-0804">Transcription</keyword>
<dbReference type="InterPro" id="IPR011006">
    <property type="entry name" value="CheY-like_superfamily"/>
</dbReference>
<dbReference type="AlphaFoldDB" id="R8AZ26"/>
<evidence type="ECO:0000313" key="5">
    <source>
        <dbReference type="EMBL" id="EON91583.1"/>
    </source>
</evidence>
<keyword evidence="2" id="KW-0238">DNA-binding</keyword>
<keyword evidence="6" id="KW-1185">Reference proteome</keyword>
<gene>
    <name evidence="5" type="ORF">MARLIPOL_12764</name>
</gene>
<comment type="caution">
    <text evidence="5">The sequence shown here is derived from an EMBL/GenBank/DDBJ whole genome shotgun (WGS) entry which is preliminary data.</text>
</comment>
<dbReference type="eggNOG" id="COG2204">
    <property type="taxonomic scope" value="Bacteria"/>
</dbReference>
<dbReference type="eggNOG" id="COG2207">
    <property type="taxonomic scope" value="Bacteria"/>
</dbReference>
<proteinExistence type="predicted"/>
<dbReference type="InterPro" id="IPR009057">
    <property type="entry name" value="Homeodomain-like_sf"/>
</dbReference>